<evidence type="ECO:0000313" key="2">
    <source>
        <dbReference type="Proteomes" id="UP000037747"/>
    </source>
</evidence>
<dbReference type="AlphaFoldDB" id="A0A0N0BR49"/>
<dbReference type="Proteomes" id="UP000037747">
    <property type="component" value="Unassembled WGS sequence"/>
</dbReference>
<evidence type="ECO:0000313" key="1">
    <source>
        <dbReference type="EMBL" id="KOX96173.1"/>
    </source>
</evidence>
<accession>A0A0N0BR49</accession>
<sequence>MSRPLTATRRATLAGLGAIVASGSVTGVAAAAESDWTVEATETDSTLHDVVSASAGRFAVGGGGVLTAPAADGWRTLRAGGPTGNGSNLYGAAVTDDGERVWFVGASGAIGEYIPATDTLVDHSAPMDNTNNYNAVAVTGRAGEANVYVAGDSGKIYYSFENGAAGTWDYVTPGSGSALPAIDFHGPRSGHAVDTNGRVFVTDDGVTWNAIGIEDADVTFYGLDSDAPDDVAVSGGNGAVLTYDGANWTPDALGDADLVDVETDGEAGYVVGSGGVVQELTADDRFALDTPTGENLNAVDVDGDAVVVGNGGIVLRR</sequence>
<reference evidence="1 2" key="1">
    <citation type="submission" date="2015-08" db="EMBL/GenBank/DDBJ databases">
        <title>Genomes of Isolates from Cabo Rojo, PR.</title>
        <authorList>
            <person name="Sanchez-Nieves R.L."/>
            <person name="Montalvo-Rodriguez R."/>
        </authorList>
    </citation>
    <scope>NUCLEOTIDE SEQUENCE [LARGE SCALE GENOMIC DNA]</scope>
    <source>
        <strain evidence="1 2">5</strain>
    </source>
</reference>
<dbReference type="EMBL" id="LIST01000004">
    <property type="protein sequence ID" value="KOX96173.1"/>
    <property type="molecule type" value="Genomic_DNA"/>
</dbReference>
<dbReference type="PROSITE" id="PS51318">
    <property type="entry name" value="TAT"/>
    <property type="match status" value="1"/>
</dbReference>
<dbReference type="PATRIC" id="fig|1705389.3.peg.3864"/>
<keyword evidence="2" id="KW-1185">Reference proteome</keyword>
<organism evidence="1 2">
    <name type="scientific">Halorubrum tropicale</name>
    <dbReference type="NCBI Taxonomy" id="1765655"/>
    <lineage>
        <taxon>Archaea</taxon>
        <taxon>Methanobacteriati</taxon>
        <taxon>Methanobacteriota</taxon>
        <taxon>Stenosarchaea group</taxon>
        <taxon>Halobacteria</taxon>
        <taxon>Halobacteriales</taxon>
        <taxon>Haloferacaceae</taxon>
        <taxon>Halorubrum</taxon>
    </lineage>
</organism>
<name>A0A0N0BR49_9EURY</name>
<dbReference type="SUPFAM" id="SSF50939">
    <property type="entry name" value="Sialidases"/>
    <property type="match status" value="1"/>
</dbReference>
<dbReference type="InterPro" id="IPR036278">
    <property type="entry name" value="Sialidase_sf"/>
</dbReference>
<proteinExistence type="predicted"/>
<comment type="caution">
    <text evidence="1">The sequence shown here is derived from an EMBL/GenBank/DDBJ whole genome shotgun (WGS) entry which is preliminary data.</text>
</comment>
<protein>
    <submittedName>
        <fullName evidence="1">Uncharacterized protein</fullName>
    </submittedName>
</protein>
<dbReference type="InterPro" id="IPR006311">
    <property type="entry name" value="TAT_signal"/>
</dbReference>
<gene>
    <name evidence="1" type="ORF">AMR74_11605</name>
</gene>